<dbReference type="PhylomeDB" id="B4JCT8"/>
<organism evidence="3">
    <name type="scientific">Drosophila grimshawi</name>
    <name type="common">Hawaiian fruit fly</name>
    <name type="synonym">Idiomyia grimshawi</name>
    <dbReference type="NCBI Taxonomy" id="7222"/>
    <lineage>
        <taxon>Eukaryota</taxon>
        <taxon>Metazoa</taxon>
        <taxon>Ecdysozoa</taxon>
        <taxon>Arthropoda</taxon>
        <taxon>Hexapoda</taxon>
        <taxon>Insecta</taxon>
        <taxon>Pterygota</taxon>
        <taxon>Neoptera</taxon>
        <taxon>Endopterygota</taxon>
        <taxon>Diptera</taxon>
        <taxon>Brachycera</taxon>
        <taxon>Muscomorpha</taxon>
        <taxon>Ephydroidea</taxon>
        <taxon>Drosophilidae</taxon>
        <taxon>Drosophila</taxon>
        <taxon>Hawaiian Drosophila</taxon>
    </lineage>
</organism>
<sequence>MALVAHRMMLPPRRRRTHQQVASNKVGVLLVPSIADYLNGESDQQQSQQQPPQQPSELQAGDSNTAIPDMSEQPAAFEVVDGTKKQRPAFLRTAHERAGKEINRIIEVAQKEHEALVHERGIAEMARRETIIARTYPPYSTDRATLWAEYQAELQYLQELLDEEFYWQDENI</sequence>
<accession>B4JCT8</accession>
<evidence type="ECO:0000256" key="1">
    <source>
        <dbReference type="SAM" id="MobiDB-lite"/>
    </source>
</evidence>
<keyword evidence="3" id="KW-1185">Reference proteome</keyword>
<protein>
    <submittedName>
        <fullName evidence="2">GH10634</fullName>
    </submittedName>
</protein>
<dbReference type="eggNOG" id="ENOG502T99B">
    <property type="taxonomic scope" value="Eukaryota"/>
</dbReference>
<gene>
    <name evidence="2" type="primary">Dgri\GH10634</name>
    <name evidence="2" type="ORF">Dgri_GH10634</name>
</gene>
<feature type="region of interest" description="Disordered" evidence="1">
    <location>
        <begin position="1"/>
        <end position="23"/>
    </location>
</feature>
<dbReference type="Proteomes" id="UP000001070">
    <property type="component" value="Unassembled WGS sequence"/>
</dbReference>
<evidence type="ECO:0000313" key="3">
    <source>
        <dbReference type="Proteomes" id="UP000001070"/>
    </source>
</evidence>
<dbReference type="EMBL" id="CH916368">
    <property type="protein sequence ID" value="EDW03177.1"/>
    <property type="molecule type" value="Genomic_DNA"/>
</dbReference>
<feature type="region of interest" description="Disordered" evidence="1">
    <location>
        <begin position="40"/>
        <end position="72"/>
    </location>
</feature>
<proteinExistence type="predicted"/>
<dbReference type="AlphaFoldDB" id="B4JCT8"/>
<reference evidence="2 3" key="1">
    <citation type="journal article" date="2007" name="Nature">
        <title>Evolution of genes and genomes on the Drosophila phylogeny.</title>
        <authorList>
            <consortium name="Drosophila 12 Genomes Consortium"/>
            <person name="Clark A.G."/>
            <person name="Eisen M.B."/>
            <person name="Smith D.R."/>
            <person name="Bergman C.M."/>
            <person name="Oliver B."/>
            <person name="Markow T.A."/>
            <person name="Kaufman T.C."/>
            <person name="Kellis M."/>
            <person name="Gelbart W."/>
            <person name="Iyer V.N."/>
            <person name="Pollard D.A."/>
            <person name="Sackton T.B."/>
            <person name="Larracuente A.M."/>
            <person name="Singh N.D."/>
            <person name="Abad J.P."/>
            <person name="Abt D.N."/>
            <person name="Adryan B."/>
            <person name="Aguade M."/>
            <person name="Akashi H."/>
            <person name="Anderson W.W."/>
            <person name="Aquadro C.F."/>
            <person name="Ardell D.H."/>
            <person name="Arguello R."/>
            <person name="Artieri C.G."/>
            <person name="Barbash D.A."/>
            <person name="Barker D."/>
            <person name="Barsanti P."/>
            <person name="Batterham P."/>
            <person name="Batzoglou S."/>
            <person name="Begun D."/>
            <person name="Bhutkar A."/>
            <person name="Blanco E."/>
            <person name="Bosak S.A."/>
            <person name="Bradley R.K."/>
            <person name="Brand A.D."/>
            <person name="Brent M.R."/>
            <person name="Brooks A.N."/>
            <person name="Brown R.H."/>
            <person name="Butlin R.K."/>
            <person name="Caggese C."/>
            <person name="Calvi B.R."/>
            <person name="Bernardo de Carvalho A."/>
            <person name="Caspi A."/>
            <person name="Castrezana S."/>
            <person name="Celniker S.E."/>
            <person name="Chang J.L."/>
            <person name="Chapple C."/>
            <person name="Chatterji S."/>
            <person name="Chinwalla A."/>
            <person name="Civetta A."/>
            <person name="Clifton S.W."/>
            <person name="Comeron J.M."/>
            <person name="Costello J.C."/>
            <person name="Coyne J.A."/>
            <person name="Daub J."/>
            <person name="David R.G."/>
            <person name="Delcher A.L."/>
            <person name="Delehaunty K."/>
            <person name="Do C.B."/>
            <person name="Ebling H."/>
            <person name="Edwards K."/>
            <person name="Eickbush T."/>
            <person name="Evans J.D."/>
            <person name="Filipski A."/>
            <person name="Findeiss S."/>
            <person name="Freyhult E."/>
            <person name="Fulton L."/>
            <person name="Fulton R."/>
            <person name="Garcia A.C."/>
            <person name="Gardiner A."/>
            <person name="Garfield D.A."/>
            <person name="Garvin B.E."/>
            <person name="Gibson G."/>
            <person name="Gilbert D."/>
            <person name="Gnerre S."/>
            <person name="Godfrey J."/>
            <person name="Good R."/>
            <person name="Gotea V."/>
            <person name="Gravely B."/>
            <person name="Greenberg A.J."/>
            <person name="Griffiths-Jones S."/>
            <person name="Gross S."/>
            <person name="Guigo R."/>
            <person name="Gustafson E.A."/>
            <person name="Haerty W."/>
            <person name="Hahn M.W."/>
            <person name="Halligan D.L."/>
            <person name="Halpern A.L."/>
            <person name="Halter G.M."/>
            <person name="Han M.V."/>
            <person name="Heger A."/>
            <person name="Hillier L."/>
            <person name="Hinrichs A.S."/>
            <person name="Holmes I."/>
            <person name="Hoskins R.A."/>
            <person name="Hubisz M.J."/>
            <person name="Hultmark D."/>
            <person name="Huntley M.A."/>
            <person name="Jaffe D.B."/>
            <person name="Jagadeeshan S."/>
            <person name="Jeck W.R."/>
            <person name="Johnson J."/>
            <person name="Jones C.D."/>
            <person name="Jordan W.C."/>
            <person name="Karpen G.H."/>
            <person name="Kataoka E."/>
            <person name="Keightley P.D."/>
            <person name="Kheradpour P."/>
            <person name="Kirkness E.F."/>
            <person name="Koerich L.B."/>
            <person name="Kristiansen K."/>
            <person name="Kudrna D."/>
            <person name="Kulathinal R.J."/>
            <person name="Kumar S."/>
            <person name="Kwok R."/>
            <person name="Lander E."/>
            <person name="Langley C.H."/>
            <person name="Lapoint R."/>
            <person name="Lazzaro B.P."/>
            <person name="Lee S.J."/>
            <person name="Levesque L."/>
            <person name="Li R."/>
            <person name="Lin C.F."/>
            <person name="Lin M.F."/>
            <person name="Lindblad-Toh K."/>
            <person name="Llopart A."/>
            <person name="Long M."/>
            <person name="Low L."/>
            <person name="Lozovsky E."/>
            <person name="Lu J."/>
            <person name="Luo M."/>
            <person name="Machado C.A."/>
            <person name="Makalowski W."/>
            <person name="Marzo M."/>
            <person name="Matsuda M."/>
            <person name="Matzkin L."/>
            <person name="McAllister B."/>
            <person name="McBride C.S."/>
            <person name="McKernan B."/>
            <person name="McKernan K."/>
            <person name="Mendez-Lago M."/>
            <person name="Minx P."/>
            <person name="Mollenhauer M.U."/>
            <person name="Montooth K."/>
            <person name="Mount S.M."/>
            <person name="Mu X."/>
            <person name="Myers E."/>
            <person name="Negre B."/>
            <person name="Newfeld S."/>
            <person name="Nielsen R."/>
            <person name="Noor M.A."/>
            <person name="O'Grady P."/>
            <person name="Pachter L."/>
            <person name="Papaceit M."/>
            <person name="Parisi M.J."/>
            <person name="Parisi M."/>
            <person name="Parts L."/>
            <person name="Pedersen J.S."/>
            <person name="Pesole G."/>
            <person name="Phillippy A.M."/>
            <person name="Ponting C.P."/>
            <person name="Pop M."/>
            <person name="Porcelli D."/>
            <person name="Powell J.R."/>
            <person name="Prohaska S."/>
            <person name="Pruitt K."/>
            <person name="Puig M."/>
            <person name="Quesneville H."/>
            <person name="Ram K.R."/>
            <person name="Rand D."/>
            <person name="Rasmussen M.D."/>
            <person name="Reed L.K."/>
            <person name="Reenan R."/>
            <person name="Reily A."/>
            <person name="Remington K.A."/>
            <person name="Rieger T.T."/>
            <person name="Ritchie M.G."/>
            <person name="Robin C."/>
            <person name="Rogers Y.H."/>
            <person name="Rohde C."/>
            <person name="Rozas J."/>
            <person name="Rubenfield M.J."/>
            <person name="Ruiz A."/>
            <person name="Russo S."/>
            <person name="Salzberg S.L."/>
            <person name="Sanchez-Gracia A."/>
            <person name="Saranga D.J."/>
            <person name="Sato H."/>
            <person name="Schaeffer S.W."/>
            <person name="Schatz M.C."/>
            <person name="Schlenke T."/>
            <person name="Schwartz R."/>
            <person name="Segarra C."/>
            <person name="Singh R.S."/>
            <person name="Sirot L."/>
            <person name="Sirota M."/>
            <person name="Sisneros N.B."/>
            <person name="Smith C.D."/>
            <person name="Smith T.F."/>
            <person name="Spieth J."/>
            <person name="Stage D.E."/>
            <person name="Stark A."/>
            <person name="Stephan W."/>
            <person name="Strausberg R.L."/>
            <person name="Strempel S."/>
            <person name="Sturgill D."/>
            <person name="Sutton G."/>
            <person name="Sutton G.G."/>
            <person name="Tao W."/>
            <person name="Teichmann S."/>
            <person name="Tobari Y.N."/>
            <person name="Tomimura Y."/>
            <person name="Tsolas J.M."/>
            <person name="Valente V.L."/>
            <person name="Venter E."/>
            <person name="Venter J.C."/>
            <person name="Vicario S."/>
            <person name="Vieira F.G."/>
            <person name="Vilella A.J."/>
            <person name="Villasante A."/>
            <person name="Walenz B."/>
            <person name="Wang J."/>
            <person name="Wasserman M."/>
            <person name="Watts T."/>
            <person name="Wilson D."/>
            <person name="Wilson R.K."/>
            <person name="Wing R.A."/>
            <person name="Wolfner M.F."/>
            <person name="Wong A."/>
            <person name="Wong G.K."/>
            <person name="Wu C.I."/>
            <person name="Wu G."/>
            <person name="Yamamoto D."/>
            <person name="Yang H.P."/>
            <person name="Yang S.P."/>
            <person name="Yorke J.A."/>
            <person name="Yoshida K."/>
            <person name="Zdobnov E."/>
            <person name="Zhang P."/>
            <person name="Zhang Y."/>
            <person name="Zimin A.V."/>
            <person name="Baldwin J."/>
            <person name="Abdouelleil A."/>
            <person name="Abdulkadir J."/>
            <person name="Abebe A."/>
            <person name="Abera B."/>
            <person name="Abreu J."/>
            <person name="Acer S.C."/>
            <person name="Aftuck L."/>
            <person name="Alexander A."/>
            <person name="An P."/>
            <person name="Anderson E."/>
            <person name="Anderson S."/>
            <person name="Arachi H."/>
            <person name="Azer M."/>
            <person name="Bachantsang P."/>
            <person name="Barry A."/>
            <person name="Bayul T."/>
            <person name="Berlin A."/>
            <person name="Bessette D."/>
            <person name="Bloom T."/>
            <person name="Blye J."/>
            <person name="Boguslavskiy L."/>
            <person name="Bonnet C."/>
            <person name="Boukhgalter B."/>
            <person name="Bourzgui I."/>
            <person name="Brown A."/>
            <person name="Cahill P."/>
            <person name="Channer S."/>
            <person name="Cheshatsang Y."/>
            <person name="Chuda L."/>
            <person name="Citroen M."/>
            <person name="Collymore A."/>
            <person name="Cooke P."/>
            <person name="Costello M."/>
            <person name="D'Aco K."/>
            <person name="Daza R."/>
            <person name="De Haan G."/>
            <person name="DeGray S."/>
            <person name="DeMaso C."/>
            <person name="Dhargay N."/>
            <person name="Dooley K."/>
            <person name="Dooley E."/>
            <person name="Doricent M."/>
            <person name="Dorje P."/>
            <person name="Dorjee K."/>
            <person name="Dupes A."/>
            <person name="Elong R."/>
            <person name="Falk J."/>
            <person name="Farina A."/>
            <person name="Faro S."/>
            <person name="Ferguson D."/>
            <person name="Fisher S."/>
            <person name="Foley C.D."/>
            <person name="Franke A."/>
            <person name="Friedrich D."/>
            <person name="Gadbois L."/>
            <person name="Gearin G."/>
            <person name="Gearin C.R."/>
            <person name="Giannoukos G."/>
            <person name="Goode T."/>
            <person name="Graham J."/>
            <person name="Grandbois E."/>
            <person name="Grewal S."/>
            <person name="Gyaltsen K."/>
            <person name="Hafez N."/>
            <person name="Hagos B."/>
            <person name="Hall J."/>
            <person name="Henson C."/>
            <person name="Hollinger A."/>
            <person name="Honan T."/>
            <person name="Huard M.D."/>
            <person name="Hughes L."/>
            <person name="Hurhula B."/>
            <person name="Husby M.E."/>
            <person name="Kamat A."/>
            <person name="Kanga B."/>
            <person name="Kashin S."/>
            <person name="Khazanovich D."/>
            <person name="Kisner P."/>
            <person name="Lance K."/>
            <person name="Lara M."/>
            <person name="Lee W."/>
            <person name="Lennon N."/>
            <person name="Letendre F."/>
            <person name="LeVine R."/>
            <person name="Lipovsky A."/>
            <person name="Liu X."/>
            <person name="Liu J."/>
            <person name="Liu S."/>
            <person name="Lokyitsang T."/>
            <person name="Lokyitsang Y."/>
            <person name="Lubonja R."/>
            <person name="Lui A."/>
            <person name="MacDonald P."/>
            <person name="Magnisalis V."/>
            <person name="Maru K."/>
            <person name="Matthews C."/>
            <person name="McCusker W."/>
            <person name="McDonough S."/>
            <person name="Mehta T."/>
            <person name="Meldrim J."/>
            <person name="Meneus L."/>
            <person name="Mihai O."/>
            <person name="Mihalev A."/>
            <person name="Mihova T."/>
            <person name="Mittelman R."/>
            <person name="Mlenga V."/>
            <person name="Montmayeur A."/>
            <person name="Mulrain L."/>
            <person name="Navidi A."/>
            <person name="Naylor J."/>
            <person name="Negash T."/>
            <person name="Nguyen T."/>
            <person name="Nguyen N."/>
            <person name="Nicol R."/>
            <person name="Norbu C."/>
            <person name="Norbu N."/>
            <person name="Novod N."/>
            <person name="O'Neill B."/>
            <person name="Osman S."/>
            <person name="Markiewicz E."/>
            <person name="Oyono O.L."/>
            <person name="Patti C."/>
            <person name="Phunkhang P."/>
            <person name="Pierre F."/>
            <person name="Priest M."/>
            <person name="Raghuraman S."/>
            <person name="Rege F."/>
            <person name="Reyes R."/>
            <person name="Rise C."/>
            <person name="Rogov P."/>
            <person name="Ross K."/>
            <person name="Ryan E."/>
            <person name="Settipalli S."/>
            <person name="Shea T."/>
            <person name="Sherpa N."/>
            <person name="Shi L."/>
            <person name="Shih D."/>
            <person name="Sparrow T."/>
            <person name="Spaulding J."/>
            <person name="Stalker J."/>
            <person name="Stange-Thomann N."/>
            <person name="Stavropoulos S."/>
            <person name="Stone C."/>
            <person name="Strader C."/>
            <person name="Tesfaye S."/>
            <person name="Thomson T."/>
            <person name="Thoulutsang Y."/>
            <person name="Thoulutsang D."/>
            <person name="Topham K."/>
            <person name="Topping I."/>
            <person name="Tsamla T."/>
            <person name="Vassiliev H."/>
            <person name="Vo A."/>
            <person name="Wangchuk T."/>
            <person name="Wangdi T."/>
            <person name="Weiand M."/>
            <person name="Wilkinson J."/>
            <person name="Wilson A."/>
            <person name="Yadav S."/>
            <person name="Young G."/>
            <person name="Yu Q."/>
            <person name="Zembek L."/>
            <person name="Zhong D."/>
            <person name="Zimmer A."/>
            <person name="Zwirko Z."/>
            <person name="Jaffe D.B."/>
            <person name="Alvarez P."/>
            <person name="Brockman W."/>
            <person name="Butler J."/>
            <person name="Chin C."/>
            <person name="Gnerre S."/>
            <person name="Grabherr M."/>
            <person name="Kleber M."/>
            <person name="Mauceli E."/>
            <person name="MacCallum I."/>
        </authorList>
    </citation>
    <scope>NUCLEOTIDE SEQUENCE [LARGE SCALE GENOMIC DNA]</scope>
    <source>
        <strain evidence="3">Tucson 15287-2541.00</strain>
    </source>
</reference>
<dbReference type="HOGENOM" id="CLU_125151_0_0_1"/>
<dbReference type="InParanoid" id="B4JCT8"/>
<name>B4JCT8_DROGR</name>
<evidence type="ECO:0000313" key="2">
    <source>
        <dbReference type="EMBL" id="EDW03177.1"/>
    </source>
</evidence>